<sequence length="93" mass="10474">MNVVVPSSRQLEEARLTPPSHSQFHQTQEYFQAGQSKITLKPPKLEQIFPNFISFWIATVATTARISPSCSSIRWSVISPFLLSTKLCLPLIT</sequence>
<gene>
    <name evidence="2" type="ORF">BATDEDRAFT_92056</name>
</gene>
<proteinExistence type="predicted"/>
<organism evidence="2 3">
    <name type="scientific">Batrachochytrium dendrobatidis (strain JAM81 / FGSC 10211)</name>
    <name type="common">Frog chytrid fungus</name>
    <dbReference type="NCBI Taxonomy" id="684364"/>
    <lineage>
        <taxon>Eukaryota</taxon>
        <taxon>Fungi</taxon>
        <taxon>Fungi incertae sedis</taxon>
        <taxon>Chytridiomycota</taxon>
        <taxon>Chytridiomycota incertae sedis</taxon>
        <taxon>Chytridiomycetes</taxon>
        <taxon>Rhizophydiales</taxon>
        <taxon>Rhizophydiales incertae sedis</taxon>
        <taxon>Batrachochytrium</taxon>
    </lineage>
</organism>
<dbReference type="InParanoid" id="F4PCI2"/>
<name>F4PCI2_BATDJ</name>
<evidence type="ECO:0000313" key="3">
    <source>
        <dbReference type="Proteomes" id="UP000007241"/>
    </source>
</evidence>
<dbReference type="AlphaFoldDB" id="F4PCI2"/>
<keyword evidence="3" id="KW-1185">Reference proteome</keyword>
<reference evidence="2 3" key="1">
    <citation type="submission" date="2009-12" db="EMBL/GenBank/DDBJ databases">
        <title>The draft genome of Batrachochytrium dendrobatidis.</title>
        <authorList>
            <consortium name="US DOE Joint Genome Institute (JGI-PGF)"/>
            <person name="Kuo A."/>
            <person name="Salamov A."/>
            <person name="Schmutz J."/>
            <person name="Lucas S."/>
            <person name="Pitluck S."/>
            <person name="Rosenblum E."/>
            <person name="Stajich J."/>
            <person name="Eisen M."/>
            <person name="Grigoriev I.V."/>
        </authorList>
    </citation>
    <scope>NUCLEOTIDE SEQUENCE [LARGE SCALE GENOMIC DNA]</scope>
    <source>
        <strain evidence="3">JAM81 / FGSC 10211</strain>
    </source>
</reference>
<protein>
    <submittedName>
        <fullName evidence="2">Uncharacterized protein</fullName>
    </submittedName>
</protein>
<dbReference type="GeneID" id="18244492"/>
<dbReference type="Proteomes" id="UP000007241">
    <property type="component" value="Unassembled WGS sequence"/>
</dbReference>
<feature type="region of interest" description="Disordered" evidence="1">
    <location>
        <begin position="1"/>
        <end position="23"/>
    </location>
</feature>
<dbReference type="EMBL" id="GL882893">
    <property type="protein sequence ID" value="EGF77092.1"/>
    <property type="molecule type" value="Genomic_DNA"/>
</dbReference>
<accession>F4PCI2</accession>
<dbReference type="HOGENOM" id="CLU_2399328_0_0_1"/>
<evidence type="ECO:0000256" key="1">
    <source>
        <dbReference type="SAM" id="MobiDB-lite"/>
    </source>
</evidence>
<dbReference type="RefSeq" id="XP_006682271.1">
    <property type="nucleotide sequence ID" value="XM_006682208.1"/>
</dbReference>
<evidence type="ECO:0000313" key="2">
    <source>
        <dbReference type="EMBL" id="EGF77092.1"/>
    </source>
</evidence>